<dbReference type="EMBL" id="CP023564">
    <property type="protein sequence ID" value="ATG55846.1"/>
    <property type="molecule type" value="Genomic_DNA"/>
</dbReference>
<dbReference type="AlphaFoldDB" id="A0A291H0G2"/>
<gene>
    <name evidence="1" type="ORF">CFK41_14470</name>
</gene>
<dbReference type="Proteomes" id="UP000217889">
    <property type="component" value="Chromosome"/>
</dbReference>
<name>A0A291H0G2_9MICO</name>
<dbReference type="RefSeq" id="WP_096800306.1">
    <property type="nucleotide sequence ID" value="NZ_CP023564.1"/>
</dbReference>
<dbReference type="KEGG" id="bgg:CFK41_14470"/>
<accession>A0A291H0G2</accession>
<sequence>MPDLDAFPHHVFDALGAEPIVLQDRIGGTVMVVEKHPENGPITLITAGASRIPTDSGERVELAVEVIDGQQGAALVAMRIVCDDIANNRRVPPVGSPWRNSEPFLNGTEISAILATGSRWGAAFDDVRSEVGEVLGHVRTLRLLTDAEAGHIAANGWDSLQGAAGSLDALLDVRRASTVAAGGLPETMPVFLSTLHAEHPPRWVTFTGGEVHSVTGLESEEYMAESSNHEVISVGTFSARFPFVCGFLRGARPGQTALFTDGSGEFVLEED</sequence>
<evidence type="ECO:0000313" key="1">
    <source>
        <dbReference type="EMBL" id="ATG55846.1"/>
    </source>
</evidence>
<keyword evidence="1" id="KW-0456">Lyase</keyword>
<reference evidence="1 2" key="1">
    <citation type="journal article" date="2014" name="Int. J. Syst. Evol. Microbiol.">
        <title>Brachybacterium ginsengisoli sp. nov., isolated from soil of a ginseng field.</title>
        <authorList>
            <person name="Hoang V.A."/>
            <person name="Kim Y.J."/>
            <person name="Nguyen N.L."/>
            <person name="Yang D.C."/>
        </authorList>
    </citation>
    <scope>NUCLEOTIDE SEQUENCE [LARGE SCALE GENOMIC DNA]</scope>
    <source>
        <strain evidence="1 2">DCY80</strain>
    </source>
</reference>
<protein>
    <submittedName>
        <fullName evidence="1">3-octaprenyl-4-hydroxybenzoate carboxy-lyase</fullName>
    </submittedName>
</protein>
<keyword evidence="2" id="KW-1185">Reference proteome</keyword>
<proteinExistence type="predicted"/>
<organism evidence="1 2">
    <name type="scientific">Brachybacterium ginsengisoli</name>
    <dbReference type="NCBI Taxonomy" id="1331682"/>
    <lineage>
        <taxon>Bacteria</taxon>
        <taxon>Bacillati</taxon>
        <taxon>Actinomycetota</taxon>
        <taxon>Actinomycetes</taxon>
        <taxon>Micrococcales</taxon>
        <taxon>Dermabacteraceae</taxon>
        <taxon>Brachybacterium</taxon>
    </lineage>
</organism>
<dbReference type="OrthoDB" id="5142746at2"/>
<evidence type="ECO:0000313" key="2">
    <source>
        <dbReference type="Proteomes" id="UP000217889"/>
    </source>
</evidence>
<dbReference type="GO" id="GO:0016829">
    <property type="term" value="F:lyase activity"/>
    <property type="evidence" value="ECO:0007669"/>
    <property type="project" value="UniProtKB-KW"/>
</dbReference>